<feature type="transmembrane region" description="Helical" evidence="1">
    <location>
        <begin position="224"/>
        <end position="242"/>
    </location>
</feature>
<dbReference type="OrthoDB" id="1145132at2"/>
<name>A0A1Q8CXQ7_9PSEU</name>
<keyword evidence="3" id="KW-1185">Reference proteome</keyword>
<keyword evidence="1" id="KW-0472">Membrane</keyword>
<evidence type="ECO:0000256" key="1">
    <source>
        <dbReference type="SAM" id="Phobius"/>
    </source>
</evidence>
<feature type="transmembrane region" description="Helical" evidence="1">
    <location>
        <begin position="194"/>
        <end position="212"/>
    </location>
</feature>
<evidence type="ECO:0000313" key="2">
    <source>
        <dbReference type="EMBL" id="OLF19140.1"/>
    </source>
</evidence>
<organism evidence="2 3">
    <name type="scientific">Actinophytocola xanthii</name>
    <dbReference type="NCBI Taxonomy" id="1912961"/>
    <lineage>
        <taxon>Bacteria</taxon>
        <taxon>Bacillati</taxon>
        <taxon>Actinomycetota</taxon>
        <taxon>Actinomycetes</taxon>
        <taxon>Pseudonocardiales</taxon>
        <taxon>Pseudonocardiaceae</taxon>
    </lineage>
</organism>
<keyword evidence="1" id="KW-1133">Transmembrane helix</keyword>
<feature type="transmembrane region" description="Helical" evidence="1">
    <location>
        <begin position="34"/>
        <end position="52"/>
    </location>
</feature>
<feature type="transmembrane region" description="Helical" evidence="1">
    <location>
        <begin position="167"/>
        <end position="188"/>
    </location>
</feature>
<proteinExistence type="predicted"/>
<dbReference type="AlphaFoldDB" id="A0A1Q8CXQ7"/>
<sequence>MLTSLLFGLAASSALVIGSVVGAMWRPPRRVTGVLLAFASGALISALAFELFEEAFHLGGAVRSGLGLLAGAATFVLVDSALDRYVTGHPGPEQQEVAKTGARGGVGLALLAAVTLDGVPENLALGVSLVGGASLTLLVAIFFSNLPESLVGAVAMREAGQSRRTVIATWTVCALLLTAAVVLGRLAAGGLSDTVLAVALSFAGGAVLASLADTLMPEAFEHGRPLNAFATAGGFFLSFVLAA</sequence>
<dbReference type="RefSeq" id="WP_075123742.1">
    <property type="nucleotide sequence ID" value="NZ_MSIE01000002.1"/>
</dbReference>
<reference evidence="2 3" key="1">
    <citation type="submission" date="2016-12" db="EMBL/GenBank/DDBJ databases">
        <title>The draft genome sequence of Actinophytocola sp. 11-183.</title>
        <authorList>
            <person name="Wang W."/>
            <person name="Yuan L."/>
        </authorList>
    </citation>
    <scope>NUCLEOTIDE SEQUENCE [LARGE SCALE GENOMIC DNA]</scope>
    <source>
        <strain evidence="2 3">11-183</strain>
    </source>
</reference>
<feature type="transmembrane region" description="Helical" evidence="1">
    <location>
        <begin position="64"/>
        <end position="82"/>
    </location>
</feature>
<comment type="caution">
    <text evidence="2">The sequence shown here is derived from an EMBL/GenBank/DDBJ whole genome shotgun (WGS) entry which is preliminary data.</text>
</comment>
<keyword evidence="1" id="KW-0812">Transmembrane</keyword>
<protein>
    <submittedName>
        <fullName evidence="2">Zinc permease</fullName>
    </submittedName>
</protein>
<accession>A0A1Q8CXQ7</accession>
<dbReference type="EMBL" id="MSIE01000002">
    <property type="protein sequence ID" value="OLF19140.1"/>
    <property type="molecule type" value="Genomic_DNA"/>
</dbReference>
<evidence type="ECO:0000313" key="3">
    <source>
        <dbReference type="Proteomes" id="UP000185596"/>
    </source>
</evidence>
<feature type="transmembrane region" description="Helical" evidence="1">
    <location>
        <begin position="123"/>
        <end position="146"/>
    </location>
</feature>
<dbReference type="Proteomes" id="UP000185596">
    <property type="component" value="Unassembled WGS sequence"/>
</dbReference>
<dbReference type="STRING" id="1912961.BU204_01855"/>
<gene>
    <name evidence="2" type="ORF">BU204_01855</name>
</gene>